<accession>A0AAU7C4Z1</accession>
<feature type="transmembrane region" description="Helical" evidence="7">
    <location>
        <begin position="6"/>
        <end position="27"/>
    </location>
</feature>
<dbReference type="InterPro" id="IPR029044">
    <property type="entry name" value="Nucleotide-diphossugar_trans"/>
</dbReference>
<dbReference type="SUPFAM" id="SSF53448">
    <property type="entry name" value="Nucleotide-diphospho-sugar transferases"/>
    <property type="match status" value="1"/>
</dbReference>
<dbReference type="KEGG" id="lalo:ABC765_03645"/>
<feature type="transmembrane region" description="Helical" evidence="7">
    <location>
        <begin position="369"/>
        <end position="394"/>
    </location>
</feature>
<reference evidence="8" key="1">
    <citation type="submission" date="2024-04" db="EMBL/GenBank/DDBJ databases">
        <title>Limosilactobacillus allomucosae sp. nov., a novel species isolated from wild boar faecal samples as a potential probiotics for domestic pigs.</title>
        <authorList>
            <person name="Chen B."/>
        </authorList>
    </citation>
    <scope>NUCLEOTIDE SEQUENCE</scope>
    <source>
        <strain evidence="8">WILCCON 0051</strain>
    </source>
</reference>
<evidence type="ECO:0000313" key="8">
    <source>
        <dbReference type="EMBL" id="XBG96193.1"/>
    </source>
</evidence>
<keyword evidence="2" id="KW-0328">Glycosyltransferase</keyword>
<evidence type="ECO:0000256" key="6">
    <source>
        <dbReference type="ARBA" id="ARBA00023136"/>
    </source>
</evidence>
<evidence type="ECO:0000256" key="3">
    <source>
        <dbReference type="ARBA" id="ARBA00022679"/>
    </source>
</evidence>
<keyword evidence="4 7" id="KW-0812">Transmembrane</keyword>
<evidence type="ECO:0000256" key="4">
    <source>
        <dbReference type="ARBA" id="ARBA00022692"/>
    </source>
</evidence>
<gene>
    <name evidence="8" type="ORF">ABC765_03645</name>
</gene>
<feature type="transmembrane region" description="Helical" evidence="7">
    <location>
        <begin position="337"/>
        <end position="357"/>
    </location>
</feature>
<dbReference type="PANTHER" id="PTHR43867">
    <property type="entry name" value="CELLULOSE SYNTHASE CATALYTIC SUBUNIT A [UDP-FORMING]"/>
    <property type="match status" value="1"/>
</dbReference>
<dbReference type="AlphaFoldDB" id="A0AAU7C4Z1"/>
<dbReference type="InterPro" id="IPR050321">
    <property type="entry name" value="Glycosyltr_2/OpgH_subfam"/>
</dbReference>
<dbReference type="GO" id="GO:0016757">
    <property type="term" value="F:glycosyltransferase activity"/>
    <property type="evidence" value="ECO:0007669"/>
    <property type="project" value="UniProtKB-KW"/>
</dbReference>
<evidence type="ECO:0000256" key="5">
    <source>
        <dbReference type="ARBA" id="ARBA00022989"/>
    </source>
</evidence>
<proteinExistence type="predicted"/>
<dbReference type="RefSeq" id="WP_347980732.1">
    <property type="nucleotide sequence ID" value="NZ_CP154878.1"/>
</dbReference>
<evidence type="ECO:0000256" key="7">
    <source>
        <dbReference type="SAM" id="Phobius"/>
    </source>
</evidence>
<dbReference type="EMBL" id="CP154878">
    <property type="protein sequence ID" value="XBG96193.1"/>
    <property type="molecule type" value="Genomic_DNA"/>
</dbReference>
<dbReference type="PANTHER" id="PTHR43867:SF2">
    <property type="entry name" value="CELLULOSE SYNTHASE CATALYTIC SUBUNIT A [UDP-FORMING]"/>
    <property type="match status" value="1"/>
</dbReference>
<name>A0AAU7C4Z1_9LACO</name>
<comment type="subcellular location">
    <subcellularLocation>
        <location evidence="1">Membrane</location>
        <topology evidence="1">Multi-pass membrane protein</topology>
    </subcellularLocation>
</comment>
<dbReference type="Pfam" id="PF13641">
    <property type="entry name" value="Glyco_tranf_2_3"/>
    <property type="match status" value="1"/>
</dbReference>
<keyword evidence="6 7" id="KW-0472">Membrane</keyword>
<organism evidence="8">
    <name type="scientific">Limosilactobacillus allomucosae</name>
    <dbReference type="NCBI Taxonomy" id="3142938"/>
    <lineage>
        <taxon>Bacteria</taxon>
        <taxon>Bacillati</taxon>
        <taxon>Bacillota</taxon>
        <taxon>Bacilli</taxon>
        <taxon>Lactobacillales</taxon>
        <taxon>Lactobacillaceae</taxon>
        <taxon>Limosilactobacillus</taxon>
    </lineage>
</organism>
<sequence>MISQIIFETSFAGLIIYLVWVCFLLALGQNSQSDKAELGFDQSYRLVILVPAMNEETVIKQTMQLFLKETHQLANVKMVIIDDASDDRTAAVVKRFISQTGQDRIQLLQRQHPNAQTGKGNALNWAYHQLALQDGDPKRLICGVLDADAYMTEKSYRRVMQYFADDEDLDLLQTRVGMLETNNWLQLMQDIEFTVINDWIQNTRNRLGNAAASGNGQFIRVGSVASSRPWGNALLEDFEFSTRFLMQGKKTQYASDALVYQEAIAKARPFIRQRSRWTQGGLDCLFSYWTKVLSNSFIRFSAKFEMTFYMLIPFITIFTGVASLIVLGFTLANLDDYWRLLLLLILVNLGFSSYIVWQYQHMTSSKQYGLLFWTAITFAFYNYLLYPAIVIAFYKKFSGQTRWVKTAHGNKDKIGRKAS</sequence>
<dbReference type="GO" id="GO:0016020">
    <property type="term" value="C:membrane"/>
    <property type="evidence" value="ECO:0007669"/>
    <property type="project" value="UniProtKB-SubCell"/>
</dbReference>
<keyword evidence="5 7" id="KW-1133">Transmembrane helix</keyword>
<feature type="transmembrane region" description="Helical" evidence="7">
    <location>
        <begin position="308"/>
        <end position="331"/>
    </location>
</feature>
<evidence type="ECO:0000256" key="2">
    <source>
        <dbReference type="ARBA" id="ARBA00022676"/>
    </source>
</evidence>
<keyword evidence="3" id="KW-0808">Transferase</keyword>
<dbReference type="Gene3D" id="3.90.550.10">
    <property type="entry name" value="Spore Coat Polysaccharide Biosynthesis Protein SpsA, Chain A"/>
    <property type="match status" value="1"/>
</dbReference>
<evidence type="ECO:0000256" key="1">
    <source>
        <dbReference type="ARBA" id="ARBA00004141"/>
    </source>
</evidence>
<protein>
    <submittedName>
        <fullName evidence="8">Glycosyltransferase family 2 protein</fullName>
    </submittedName>
</protein>